<keyword evidence="1" id="KW-0611">Plant defense</keyword>
<dbReference type="Gene3D" id="3.40.50.300">
    <property type="entry name" value="P-loop containing nucleotide triphosphate hydrolases"/>
    <property type="match status" value="1"/>
</dbReference>
<keyword evidence="4" id="KW-1185">Reference proteome</keyword>
<feature type="domain" description="NB-ARC" evidence="2">
    <location>
        <begin position="172"/>
        <end position="333"/>
    </location>
</feature>
<accession>A0A9D5AM41</accession>
<dbReference type="PANTHER" id="PTHR36766">
    <property type="entry name" value="PLANT BROAD-SPECTRUM MILDEW RESISTANCE PROTEIN RPW8"/>
    <property type="match status" value="1"/>
</dbReference>
<dbReference type="InterPro" id="IPR027417">
    <property type="entry name" value="P-loop_NTPase"/>
</dbReference>
<dbReference type="SUPFAM" id="SSF52540">
    <property type="entry name" value="P-loop containing nucleoside triphosphate hydrolases"/>
    <property type="match status" value="1"/>
</dbReference>
<feature type="non-terminal residue" evidence="3">
    <location>
        <position position="333"/>
    </location>
</feature>
<gene>
    <name evidence="3" type="ORF">KIW84_056084</name>
</gene>
<dbReference type="Proteomes" id="UP001058974">
    <property type="component" value="Chromosome 5"/>
</dbReference>
<dbReference type="GO" id="GO:0043531">
    <property type="term" value="F:ADP binding"/>
    <property type="evidence" value="ECO:0007669"/>
    <property type="project" value="InterPro"/>
</dbReference>
<evidence type="ECO:0000259" key="2">
    <source>
        <dbReference type="Pfam" id="PF00931"/>
    </source>
</evidence>
<evidence type="ECO:0000256" key="1">
    <source>
        <dbReference type="ARBA" id="ARBA00022821"/>
    </source>
</evidence>
<reference evidence="3 4" key="1">
    <citation type="journal article" date="2022" name="Nat. Genet.">
        <title>Improved pea reference genome and pan-genome highlight genomic features and evolutionary characteristics.</title>
        <authorList>
            <person name="Yang T."/>
            <person name="Liu R."/>
            <person name="Luo Y."/>
            <person name="Hu S."/>
            <person name="Wang D."/>
            <person name="Wang C."/>
            <person name="Pandey M.K."/>
            <person name="Ge S."/>
            <person name="Xu Q."/>
            <person name="Li N."/>
            <person name="Li G."/>
            <person name="Huang Y."/>
            <person name="Saxena R.K."/>
            <person name="Ji Y."/>
            <person name="Li M."/>
            <person name="Yan X."/>
            <person name="He Y."/>
            <person name="Liu Y."/>
            <person name="Wang X."/>
            <person name="Xiang C."/>
            <person name="Varshney R.K."/>
            <person name="Ding H."/>
            <person name="Gao S."/>
            <person name="Zong X."/>
        </authorList>
    </citation>
    <scope>NUCLEOTIDE SEQUENCE [LARGE SCALE GENOMIC DNA]</scope>
    <source>
        <strain evidence="3 4">cv. Zhongwan 6</strain>
    </source>
</reference>
<protein>
    <recommendedName>
        <fullName evidence="2">NB-ARC domain-containing protein</fullName>
    </recommendedName>
</protein>
<evidence type="ECO:0000313" key="4">
    <source>
        <dbReference type="Proteomes" id="UP001058974"/>
    </source>
</evidence>
<name>A0A9D5AM41_PEA</name>
<dbReference type="EMBL" id="JAMSHJ010000005">
    <property type="protein sequence ID" value="KAI5410810.1"/>
    <property type="molecule type" value="Genomic_DNA"/>
</dbReference>
<evidence type="ECO:0000313" key="3">
    <source>
        <dbReference type="EMBL" id="KAI5410810.1"/>
    </source>
</evidence>
<dbReference type="Pfam" id="PF00931">
    <property type="entry name" value="NB-ARC"/>
    <property type="match status" value="1"/>
</dbReference>
<dbReference type="InterPro" id="IPR002182">
    <property type="entry name" value="NB-ARC"/>
</dbReference>
<comment type="caution">
    <text evidence="3">The sequence shown here is derived from an EMBL/GenBank/DDBJ whole genome shotgun (WGS) entry which is preliminary data.</text>
</comment>
<proteinExistence type="predicted"/>
<dbReference type="GO" id="GO:0006952">
    <property type="term" value="P:defense response"/>
    <property type="evidence" value="ECO:0007669"/>
    <property type="project" value="UniProtKB-KW"/>
</dbReference>
<sequence length="333" mass="37896">MDTIEFQREKLFTLSNSVKMLLAQIGSTELIDNFRKTKLDVSLLTKLKRRLTRIVVLLNDDADSNEWFDMVSYAVFELETLFDEINTEALRRKVEAEYKTLTLSPSQVLKNAIYSPFKRFKKLIKSKLLKLVERLELLSSGSGQKGKLGVWLENPESSEAVDNQSDIYGRDSDINKLKSFLLSEEDATDGASKIRMISIVGMGGIGKTTLAKLLYNDPQVKDKYGLRGWAVVSKDFVVFKVLEAILNSITSQTIRDDEVNREVIEFANTKRNDPGDLYANLILVFFKKIISNNLFLLVLDNVWDAESVNWTHLMDIFSVAETGSRIIITTRDE</sequence>
<dbReference type="AlphaFoldDB" id="A0A9D5AM41"/>
<organism evidence="3 4">
    <name type="scientific">Pisum sativum</name>
    <name type="common">Garden pea</name>
    <name type="synonym">Lathyrus oleraceus</name>
    <dbReference type="NCBI Taxonomy" id="3888"/>
    <lineage>
        <taxon>Eukaryota</taxon>
        <taxon>Viridiplantae</taxon>
        <taxon>Streptophyta</taxon>
        <taxon>Embryophyta</taxon>
        <taxon>Tracheophyta</taxon>
        <taxon>Spermatophyta</taxon>
        <taxon>Magnoliopsida</taxon>
        <taxon>eudicotyledons</taxon>
        <taxon>Gunneridae</taxon>
        <taxon>Pentapetalae</taxon>
        <taxon>rosids</taxon>
        <taxon>fabids</taxon>
        <taxon>Fabales</taxon>
        <taxon>Fabaceae</taxon>
        <taxon>Papilionoideae</taxon>
        <taxon>50 kb inversion clade</taxon>
        <taxon>NPAAA clade</taxon>
        <taxon>Hologalegina</taxon>
        <taxon>IRL clade</taxon>
        <taxon>Fabeae</taxon>
        <taxon>Lathyrus</taxon>
    </lineage>
</organism>
<dbReference type="PANTHER" id="PTHR36766:SF40">
    <property type="entry name" value="DISEASE RESISTANCE PROTEIN RGA3"/>
    <property type="match status" value="1"/>
</dbReference>
<dbReference type="Gramene" id="Psat05G0608400-T1">
    <property type="protein sequence ID" value="KAI5410810.1"/>
    <property type="gene ID" value="KIW84_056084"/>
</dbReference>